<dbReference type="EMBL" id="WEGK01000012">
    <property type="protein sequence ID" value="MQY22272.1"/>
    <property type="molecule type" value="Genomic_DNA"/>
</dbReference>
<evidence type="ECO:0000256" key="5">
    <source>
        <dbReference type="ARBA" id="ARBA00038889"/>
    </source>
</evidence>
<evidence type="ECO:0000256" key="1">
    <source>
        <dbReference type="ARBA" id="ARBA00022723"/>
    </source>
</evidence>
<dbReference type="PANTHER" id="PTHR21240">
    <property type="entry name" value="2-AMINO-3-CARBOXYLMUCONATE-6-SEMIALDEHYDE DECARBOXYLASE"/>
    <property type="match status" value="1"/>
</dbReference>
<dbReference type="GO" id="GO:0019748">
    <property type="term" value="P:secondary metabolic process"/>
    <property type="evidence" value="ECO:0007669"/>
    <property type="project" value="TreeGrafter"/>
</dbReference>
<dbReference type="Proteomes" id="UP000438448">
    <property type="component" value="Unassembled WGS sequence"/>
</dbReference>
<dbReference type="InterPro" id="IPR006680">
    <property type="entry name" value="Amidohydro-rel"/>
</dbReference>
<dbReference type="GO" id="GO:0047596">
    <property type="term" value="F:6-methylsalicylate decarboxylase activity"/>
    <property type="evidence" value="ECO:0007669"/>
    <property type="project" value="UniProtKB-EC"/>
</dbReference>
<dbReference type="RefSeq" id="WP_153413644.1">
    <property type="nucleotide sequence ID" value="NZ_WEGK01000012.1"/>
</dbReference>
<comment type="catalytic activity">
    <reaction evidence="4">
        <text>6-methylsalicylate + H(+) = 3-methylphenol + CO2</text>
        <dbReference type="Rhea" id="RHEA:23112"/>
        <dbReference type="ChEBI" id="CHEBI:15378"/>
        <dbReference type="ChEBI" id="CHEBI:16526"/>
        <dbReference type="ChEBI" id="CHEBI:17231"/>
        <dbReference type="ChEBI" id="CHEBI:36658"/>
        <dbReference type="EC" id="4.1.1.52"/>
    </reaction>
    <physiologicalReaction direction="left-to-right" evidence="4">
        <dbReference type="Rhea" id="RHEA:23113"/>
    </physiologicalReaction>
</comment>
<evidence type="ECO:0000313" key="8">
    <source>
        <dbReference type="Proteomes" id="UP000438448"/>
    </source>
</evidence>
<evidence type="ECO:0000313" key="7">
    <source>
        <dbReference type="EMBL" id="MQY22272.1"/>
    </source>
</evidence>
<feature type="domain" description="Amidohydrolase-related" evidence="6">
    <location>
        <begin position="7"/>
        <end position="295"/>
    </location>
</feature>
<organism evidence="7 8">
    <name type="scientific">Nocardia macrotermitis</name>
    <dbReference type="NCBI Taxonomy" id="2585198"/>
    <lineage>
        <taxon>Bacteria</taxon>
        <taxon>Bacillati</taxon>
        <taxon>Actinomycetota</taxon>
        <taxon>Actinomycetes</taxon>
        <taxon>Mycobacteriales</taxon>
        <taxon>Nocardiaceae</taxon>
        <taxon>Nocardia</taxon>
    </lineage>
</organism>
<dbReference type="OrthoDB" id="149172at2"/>
<comment type="caution">
    <text evidence="7">The sequence shown here is derived from an EMBL/GenBank/DDBJ whole genome shotgun (WGS) entry which is preliminary data.</text>
</comment>
<keyword evidence="8" id="KW-1185">Reference proteome</keyword>
<evidence type="ECO:0000256" key="2">
    <source>
        <dbReference type="ARBA" id="ARBA00022833"/>
    </source>
</evidence>
<sequence>MPLDPLIDVHAHFVTERYVQAARAAGHEHPDGMPGWPQWSPEAHLALMDESGIATSMLSVSSPGVHFGDDRAARELAREVNEFATGVVRAHPGRFGHLAALPLPDIDGSLTEIAYALDVLGSDGVAIETNAHGRYLGDAHFAPIWTELDRRGAVVFVHPTSPPHAEAISVGLPRPMLEFLFDTARAATDLLFAGVLDRYPGIRWIFTHGGGVLPLLADRIHLFRTAFGGEQQGRSASEQLRGLWFDMAGTPFPHQIPALEAAFGLDRLLYGSDYCWTPPAAVAAQIAAIDAADRAGAPTWRALTTDHARTLFPVRSQ</sequence>
<proteinExistence type="predicted"/>
<evidence type="ECO:0000256" key="4">
    <source>
        <dbReference type="ARBA" id="ARBA00036832"/>
    </source>
</evidence>
<name>A0A7K0DAC1_9NOCA</name>
<keyword evidence="3" id="KW-0456">Lyase</keyword>
<dbReference type="InterPro" id="IPR032465">
    <property type="entry name" value="ACMSD"/>
</dbReference>
<reference evidence="7 8" key="1">
    <citation type="submission" date="2019-10" db="EMBL/GenBank/DDBJ databases">
        <title>Nocardia macrotermitis sp. nov. and Nocardia aurantia sp. nov., isolated from the gut of fungus growing-termite Macrotermes natalensis.</title>
        <authorList>
            <person name="Benndorf R."/>
            <person name="Schwitalla J."/>
            <person name="Martin K."/>
            <person name="De Beer W."/>
            <person name="Kaster A.-K."/>
            <person name="Vollmers J."/>
            <person name="Poulsen M."/>
            <person name="Beemelmanns C."/>
        </authorList>
    </citation>
    <scope>NUCLEOTIDE SEQUENCE [LARGE SCALE GENOMIC DNA]</scope>
    <source>
        <strain evidence="7 8">RB20</strain>
    </source>
</reference>
<dbReference type="GO" id="GO:0005829">
    <property type="term" value="C:cytosol"/>
    <property type="evidence" value="ECO:0007669"/>
    <property type="project" value="TreeGrafter"/>
</dbReference>
<evidence type="ECO:0000259" key="6">
    <source>
        <dbReference type="Pfam" id="PF04909"/>
    </source>
</evidence>
<protein>
    <recommendedName>
        <fullName evidence="5">6-methylsalicylate decarboxylase</fullName>
        <ecNumber evidence="5">4.1.1.52</ecNumber>
    </recommendedName>
</protein>
<dbReference type="AlphaFoldDB" id="A0A7K0DAC1"/>
<dbReference type="Pfam" id="PF04909">
    <property type="entry name" value="Amidohydro_2"/>
    <property type="match status" value="1"/>
</dbReference>
<keyword evidence="1" id="KW-0479">Metal-binding</keyword>
<accession>A0A7K0DAC1</accession>
<dbReference type="Gene3D" id="3.20.20.140">
    <property type="entry name" value="Metal-dependent hydrolases"/>
    <property type="match status" value="1"/>
</dbReference>
<dbReference type="PANTHER" id="PTHR21240:SF29">
    <property type="entry name" value="AMIDOHYDROLASE-RELATED DOMAIN-CONTAINING PROTEIN"/>
    <property type="match status" value="1"/>
</dbReference>
<gene>
    <name evidence="7" type="ORF">NRB20_53870</name>
</gene>
<dbReference type="InterPro" id="IPR032466">
    <property type="entry name" value="Metal_Hydrolase"/>
</dbReference>
<dbReference type="GO" id="GO:0046872">
    <property type="term" value="F:metal ion binding"/>
    <property type="evidence" value="ECO:0007669"/>
    <property type="project" value="UniProtKB-KW"/>
</dbReference>
<evidence type="ECO:0000256" key="3">
    <source>
        <dbReference type="ARBA" id="ARBA00023239"/>
    </source>
</evidence>
<dbReference type="GO" id="GO:0016787">
    <property type="term" value="F:hydrolase activity"/>
    <property type="evidence" value="ECO:0007669"/>
    <property type="project" value="InterPro"/>
</dbReference>
<keyword evidence="2" id="KW-0862">Zinc</keyword>
<dbReference type="EC" id="4.1.1.52" evidence="5"/>
<dbReference type="SUPFAM" id="SSF51556">
    <property type="entry name" value="Metallo-dependent hydrolases"/>
    <property type="match status" value="1"/>
</dbReference>